<reference evidence="1 2" key="2">
    <citation type="journal article" date="2011" name="J. Bacteriol.">
        <title>Complete genome sequences for the anaerobic, extremely thermophilic plant biomass-degrading bacteria Caldicellulosiruptor hydrothermalis, Caldicellulosiruptor kristjanssonii, Caldicellulosiruptor kronotskyensis, Caldicellulosiruptor owensenis, and Caldicellulosiruptor lactoaceticus.</title>
        <authorList>
            <person name="Blumer-Schuette S.E."/>
            <person name="Ozdemir I."/>
            <person name="Mistry D."/>
            <person name="Lucas S."/>
            <person name="Lapidus A."/>
            <person name="Cheng J.F."/>
            <person name="Goodwin L.A."/>
            <person name="Pitluck S."/>
            <person name="Land M.L."/>
            <person name="Hauser L.J."/>
            <person name="Woyke T."/>
            <person name="Mikhailova N."/>
            <person name="Pati A."/>
            <person name="Kyrpides N.C."/>
            <person name="Ivanova N."/>
            <person name="Detter J.C."/>
            <person name="Walston-Davenport K."/>
            <person name="Han S."/>
            <person name="Adams M.W."/>
            <person name="Kelly R.M."/>
        </authorList>
    </citation>
    <scope>NUCLEOTIDE SEQUENCE [LARGE SCALE GENOMIC DNA]</scope>
    <source>
        <strain evidence="2">ATCC 700853 / DSM 12137 / I77R1B</strain>
    </source>
</reference>
<proteinExistence type="predicted"/>
<evidence type="ECO:0000313" key="1">
    <source>
        <dbReference type="EMBL" id="ADQ41433.1"/>
    </source>
</evidence>
<dbReference type="Proteomes" id="UP000009256">
    <property type="component" value="Chromosome"/>
</dbReference>
<dbReference type="AlphaFoldDB" id="E4S4T3"/>
<evidence type="ECO:0000313" key="2">
    <source>
        <dbReference type="Proteomes" id="UP000009256"/>
    </source>
</evidence>
<protein>
    <submittedName>
        <fullName evidence="1">Uncharacterized protein</fullName>
    </submittedName>
</protein>
<dbReference type="EMBL" id="CP002326">
    <property type="protein sequence ID" value="ADQ41433.1"/>
    <property type="molecule type" value="Genomic_DNA"/>
</dbReference>
<reference key="1">
    <citation type="submission" date="2010-11" db="EMBL/GenBank/DDBJ databases">
        <title>Complete sequence of chromosome of Caldicellulosiruptor kristjanssonii 177R1B.</title>
        <authorList>
            <consortium name="US DOE Joint Genome Institute"/>
            <person name="Lucas S."/>
            <person name="Copeland A."/>
            <person name="Lapidus A."/>
            <person name="Cheng J.-F."/>
            <person name="Bruce D."/>
            <person name="Goodwin L."/>
            <person name="Pitluck S."/>
            <person name="Davenport K."/>
            <person name="Detter J.C."/>
            <person name="Han C."/>
            <person name="Tapia R."/>
            <person name="Land M."/>
            <person name="Hauser L."/>
            <person name="Jeffries C."/>
            <person name="Kyrpides N."/>
            <person name="Ivanova N."/>
            <person name="Mikhailova N."/>
            <person name="Blumer-Schuette S.E."/>
            <person name="Kelly R.M."/>
            <person name="Woyke T."/>
        </authorList>
    </citation>
    <scope>NUCLEOTIDE SEQUENCE</scope>
    <source>
        <strain>177R1B</strain>
    </source>
</reference>
<dbReference type="STRING" id="632335.Calkr_1955"/>
<accession>E4S4T3</accession>
<dbReference type="HOGENOM" id="CLU_2631502_0_0_9"/>
<name>E4S4T3_CALA7</name>
<sequence length="77" mass="8357">MEITSIINQSELQQIAGGNFITGLAKGIDWLIRVVTVGEYLREFNKGCWDGYYEAAQKDNSCGSFGGGTSRGYGASR</sequence>
<gene>
    <name evidence="1" type="ordered locus">Calkr_1955</name>
</gene>
<dbReference type="OrthoDB" id="9964692at2"/>
<dbReference type="KEGG" id="cki:Calkr_1955"/>
<dbReference type="RefSeq" id="WP_013433159.1">
    <property type="nucleotide sequence ID" value="NC_014721.1"/>
</dbReference>
<keyword evidence="2" id="KW-1185">Reference proteome</keyword>
<organism evidence="1 2">
    <name type="scientific">Caldicellulosiruptor acetigenus (strain ATCC 700853 / DSM 12137 / I77R1B)</name>
    <name type="common">Caldicellulosiruptor kristjanssonii</name>
    <dbReference type="NCBI Taxonomy" id="632335"/>
    <lineage>
        <taxon>Bacteria</taxon>
        <taxon>Bacillati</taxon>
        <taxon>Bacillota</taxon>
        <taxon>Bacillota incertae sedis</taxon>
        <taxon>Caldicellulosiruptorales</taxon>
        <taxon>Caldicellulosiruptoraceae</taxon>
        <taxon>Caldicellulosiruptor</taxon>
    </lineage>
</organism>